<reference evidence="6" key="1">
    <citation type="journal article" date="2019" name="Int. J. Syst. Evol. Microbiol.">
        <title>The Global Catalogue of Microorganisms (GCM) 10K type strain sequencing project: providing services to taxonomists for standard genome sequencing and annotation.</title>
        <authorList>
            <consortium name="The Broad Institute Genomics Platform"/>
            <consortium name="The Broad Institute Genome Sequencing Center for Infectious Disease"/>
            <person name="Wu L."/>
            <person name="Ma J."/>
        </authorList>
    </citation>
    <scope>NUCLEOTIDE SEQUENCE [LARGE SCALE GENOMIC DNA]</scope>
    <source>
        <strain evidence="6">NCAIM B.02333</strain>
    </source>
</reference>
<accession>A0ABV7WC78</accession>
<comment type="caution">
    <text evidence="5">The sequence shown here is derived from an EMBL/GenBank/DDBJ whole genome shotgun (WGS) entry which is preliminary data.</text>
</comment>
<dbReference type="InterPro" id="IPR006059">
    <property type="entry name" value="SBP"/>
</dbReference>
<feature type="chain" id="PRO_5046045076" evidence="4">
    <location>
        <begin position="24"/>
        <end position="431"/>
    </location>
</feature>
<feature type="signal peptide" evidence="4">
    <location>
        <begin position="1"/>
        <end position="23"/>
    </location>
</feature>
<dbReference type="Gene3D" id="3.40.190.10">
    <property type="entry name" value="Periplasmic binding protein-like II"/>
    <property type="match status" value="2"/>
</dbReference>
<dbReference type="PROSITE" id="PS51257">
    <property type="entry name" value="PROKAR_LIPOPROTEIN"/>
    <property type="match status" value="1"/>
</dbReference>
<evidence type="ECO:0000256" key="2">
    <source>
        <dbReference type="ARBA" id="ARBA00022448"/>
    </source>
</evidence>
<dbReference type="PANTHER" id="PTHR30061">
    <property type="entry name" value="MALTOSE-BINDING PERIPLASMIC PROTEIN"/>
    <property type="match status" value="1"/>
</dbReference>
<dbReference type="Proteomes" id="UP001595685">
    <property type="component" value="Unassembled WGS sequence"/>
</dbReference>
<protein>
    <submittedName>
        <fullName evidence="5">Extracellular solute-binding protein</fullName>
    </submittedName>
</protein>
<evidence type="ECO:0000256" key="4">
    <source>
        <dbReference type="SAM" id="SignalP"/>
    </source>
</evidence>
<dbReference type="SUPFAM" id="SSF53850">
    <property type="entry name" value="Periplasmic binding protein-like II"/>
    <property type="match status" value="1"/>
</dbReference>
<gene>
    <name evidence="5" type="ORF">ACFOLH_01760</name>
</gene>
<dbReference type="PANTHER" id="PTHR30061:SF50">
    <property type="entry name" value="MALTOSE_MALTODEXTRIN-BINDING PERIPLASMIC PROTEIN"/>
    <property type="match status" value="1"/>
</dbReference>
<dbReference type="RefSeq" id="WP_340294305.1">
    <property type="nucleotide sequence ID" value="NZ_JBBEOI010000150.1"/>
</dbReference>
<sequence length="431" mass="44532">MRPVPAGAAVATAALLLAACGSAADATGTGGSSPDGGTEAGGQTVRLWLNGEDTPQEMVDYAVAEFEAAHPGVTVEFERQQWTGLVEKLTTSLSSNDSPDVVELGNTQAQAFEAAGALHDLTDKKEELGGDDLLTSLVEAGTYDDRFYGVPYYAGARVVFYRTDHFEEAGLEVPTTLEEFQAAGAALKQANADVPGYSGIFFPGKYWYAALPFVWESGGEIAVQDGDTWDAQLSSPGSVEGLRQVQQIMATASGAPVDGDESQDYLAFCNGEVGMLMGPGWKIGQIVNEDDGCPELEGSIGAFPLPGSEPGTTAPAFLGGSNLAVSAGSEDPELAYELVKVLTSDGYQEQFAELGLLPAKVSLLEGVGGSEAAEAQAAAAANSRFVPSSERWAGVEASTVLPDMLVAIAGGADVEAEAARADEAIEALLNG</sequence>
<dbReference type="Pfam" id="PF01547">
    <property type="entry name" value="SBP_bac_1"/>
    <property type="match status" value="1"/>
</dbReference>
<comment type="similarity">
    <text evidence="1">Belongs to the bacterial solute-binding protein 1 family.</text>
</comment>
<name>A0ABV7WC78_9MICO</name>
<dbReference type="EMBL" id="JBHRWW010000001">
    <property type="protein sequence ID" value="MFC3687062.1"/>
    <property type="molecule type" value="Genomic_DNA"/>
</dbReference>
<keyword evidence="3 4" id="KW-0732">Signal</keyword>
<keyword evidence="6" id="KW-1185">Reference proteome</keyword>
<keyword evidence="2" id="KW-0813">Transport</keyword>
<evidence type="ECO:0000256" key="3">
    <source>
        <dbReference type="ARBA" id="ARBA00022729"/>
    </source>
</evidence>
<evidence type="ECO:0000313" key="5">
    <source>
        <dbReference type="EMBL" id="MFC3687062.1"/>
    </source>
</evidence>
<organism evidence="5 6">
    <name type="scientific">Aquipuribacter hungaricus</name>
    <dbReference type="NCBI Taxonomy" id="545624"/>
    <lineage>
        <taxon>Bacteria</taxon>
        <taxon>Bacillati</taxon>
        <taxon>Actinomycetota</taxon>
        <taxon>Actinomycetes</taxon>
        <taxon>Micrococcales</taxon>
        <taxon>Intrasporangiaceae</taxon>
        <taxon>Aquipuribacter</taxon>
    </lineage>
</organism>
<proteinExistence type="inferred from homology"/>
<evidence type="ECO:0000256" key="1">
    <source>
        <dbReference type="ARBA" id="ARBA00008520"/>
    </source>
</evidence>
<evidence type="ECO:0000313" key="6">
    <source>
        <dbReference type="Proteomes" id="UP001595685"/>
    </source>
</evidence>